<evidence type="ECO:0000313" key="1">
    <source>
        <dbReference type="EMBL" id="MDQ0484604.1"/>
    </source>
</evidence>
<comment type="caution">
    <text evidence="1">The sequence shown here is derived from an EMBL/GenBank/DDBJ whole genome shotgun (WGS) entry which is preliminary data.</text>
</comment>
<sequence length="56" mass="6821">MRVDRTGIYRNIQEKRYEYWVVKSADVKVMASWISWDVPLDQIEKWKEEWTLSGIS</sequence>
<dbReference type="EMBL" id="JAUSWM010000009">
    <property type="protein sequence ID" value="MDQ0484604.1"/>
    <property type="molecule type" value="Genomic_DNA"/>
</dbReference>
<dbReference type="Proteomes" id="UP001226720">
    <property type="component" value="Unassembled WGS sequence"/>
</dbReference>
<reference evidence="1" key="1">
    <citation type="submission" date="2023-07" db="EMBL/GenBank/DDBJ databases">
        <title>Genomic Encyclopedia of Type Strains, Phase IV (KMG-IV): sequencing the most valuable type-strain genomes for metagenomic binning, comparative biology and taxonomic classification.</title>
        <authorList>
            <person name="Goeker M."/>
        </authorList>
    </citation>
    <scope>NUCLEOTIDE SEQUENCE [LARGE SCALE GENOMIC DNA]</scope>
    <source>
        <strain evidence="1">JSM 076093</strain>
    </source>
</reference>
<accession>A0ABU0K5N2</accession>
<gene>
    <name evidence="1" type="ORF">QO000_003590</name>
</gene>
<dbReference type="GeneID" id="301328579"/>
<name>A0ABU0K5N2_9BACL</name>
<keyword evidence="2" id="KW-1185">Reference proteome</keyword>
<organism evidence="1 2">
    <name type="scientific">Guptibacillus hwajinpoensis</name>
    <dbReference type="NCBI Taxonomy" id="208199"/>
    <lineage>
        <taxon>Bacteria</taxon>
        <taxon>Bacillati</taxon>
        <taxon>Bacillota</taxon>
        <taxon>Bacilli</taxon>
        <taxon>Bacillales</taxon>
        <taxon>Guptibacillaceae</taxon>
        <taxon>Guptibacillus</taxon>
    </lineage>
</organism>
<protein>
    <submittedName>
        <fullName evidence="1">Uncharacterized protein</fullName>
    </submittedName>
</protein>
<dbReference type="RefSeq" id="WP_301552874.1">
    <property type="nucleotide sequence ID" value="NZ_JAQRMZ010000012.1"/>
</dbReference>
<proteinExistence type="predicted"/>
<evidence type="ECO:0000313" key="2">
    <source>
        <dbReference type="Proteomes" id="UP001226720"/>
    </source>
</evidence>